<evidence type="ECO:0000313" key="2">
    <source>
        <dbReference type="Proteomes" id="UP001152484"/>
    </source>
</evidence>
<dbReference type="AlphaFoldDB" id="A0A9P0YM85"/>
<evidence type="ECO:0008006" key="3">
    <source>
        <dbReference type="Google" id="ProtNLM"/>
    </source>
</evidence>
<sequence length="71" mass="8614">MERYFRLNNIDDDEKVEASMVAMEDRALNWFHLWENQTEETSWEALKKSIIRRFQPEIIQNPYGPILSLKQ</sequence>
<accession>A0A9P0YM85</accession>
<dbReference type="EMBL" id="CAMAPE010000005">
    <property type="protein sequence ID" value="CAH9068044.1"/>
    <property type="molecule type" value="Genomic_DNA"/>
</dbReference>
<feature type="non-terminal residue" evidence="1">
    <location>
        <position position="71"/>
    </location>
</feature>
<protein>
    <recommendedName>
        <fullName evidence="3">Retrotransposon gag domain-containing protein</fullName>
    </recommendedName>
</protein>
<comment type="caution">
    <text evidence="1">The sequence shown here is derived from an EMBL/GenBank/DDBJ whole genome shotgun (WGS) entry which is preliminary data.</text>
</comment>
<reference evidence="1" key="1">
    <citation type="submission" date="2022-07" db="EMBL/GenBank/DDBJ databases">
        <authorList>
            <person name="Macas J."/>
            <person name="Novak P."/>
            <person name="Neumann P."/>
        </authorList>
    </citation>
    <scope>NUCLEOTIDE SEQUENCE</scope>
</reference>
<gene>
    <name evidence="1" type="ORF">CEURO_LOCUS2697</name>
</gene>
<proteinExistence type="predicted"/>
<dbReference type="OrthoDB" id="1298874at2759"/>
<organism evidence="1 2">
    <name type="scientific">Cuscuta europaea</name>
    <name type="common">European dodder</name>
    <dbReference type="NCBI Taxonomy" id="41803"/>
    <lineage>
        <taxon>Eukaryota</taxon>
        <taxon>Viridiplantae</taxon>
        <taxon>Streptophyta</taxon>
        <taxon>Embryophyta</taxon>
        <taxon>Tracheophyta</taxon>
        <taxon>Spermatophyta</taxon>
        <taxon>Magnoliopsida</taxon>
        <taxon>eudicotyledons</taxon>
        <taxon>Gunneridae</taxon>
        <taxon>Pentapetalae</taxon>
        <taxon>asterids</taxon>
        <taxon>lamiids</taxon>
        <taxon>Solanales</taxon>
        <taxon>Convolvulaceae</taxon>
        <taxon>Cuscuteae</taxon>
        <taxon>Cuscuta</taxon>
        <taxon>Cuscuta subgen. Cuscuta</taxon>
    </lineage>
</organism>
<keyword evidence="2" id="KW-1185">Reference proteome</keyword>
<dbReference type="Proteomes" id="UP001152484">
    <property type="component" value="Unassembled WGS sequence"/>
</dbReference>
<name>A0A9P0YM85_CUSEU</name>
<evidence type="ECO:0000313" key="1">
    <source>
        <dbReference type="EMBL" id="CAH9068044.1"/>
    </source>
</evidence>